<dbReference type="InterPro" id="IPR013538">
    <property type="entry name" value="ASHA1/2-like_C"/>
</dbReference>
<dbReference type="NCBIfam" id="NF033788">
    <property type="entry name" value="HTH_metalloreg"/>
    <property type="match status" value="1"/>
</dbReference>
<comment type="similarity">
    <text evidence="1">Belongs to the AHA1 family.</text>
</comment>
<dbReference type="SUPFAM" id="SSF55961">
    <property type="entry name" value="Bet v1-like"/>
    <property type="match status" value="1"/>
</dbReference>
<dbReference type="RefSeq" id="WP_073326860.1">
    <property type="nucleotide sequence ID" value="NZ_FQYO01000002.1"/>
</dbReference>
<evidence type="ECO:0000313" key="4">
    <source>
        <dbReference type="Proteomes" id="UP000184292"/>
    </source>
</evidence>
<dbReference type="InterPro" id="IPR023393">
    <property type="entry name" value="START-like_dom_sf"/>
</dbReference>
<dbReference type="PRINTS" id="PR00778">
    <property type="entry name" value="HTHARSR"/>
</dbReference>
<dbReference type="Gene3D" id="1.10.10.10">
    <property type="entry name" value="Winged helix-like DNA-binding domain superfamily/Winged helix DNA-binding domain"/>
    <property type="match status" value="1"/>
</dbReference>
<reference evidence="3 4" key="1">
    <citation type="submission" date="2016-11" db="EMBL/GenBank/DDBJ databases">
        <authorList>
            <person name="Jaros S."/>
            <person name="Januszkiewicz K."/>
            <person name="Wedrychowicz H."/>
        </authorList>
    </citation>
    <scope>NUCLEOTIDE SEQUENCE [LARGE SCALE GENOMIC DNA]</scope>
    <source>
        <strain evidence="3 4">DSM 100565</strain>
    </source>
</reference>
<name>A0A1M6CF69_9RHOB</name>
<evidence type="ECO:0000313" key="3">
    <source>
        <dbReference type="EMBL" id="SHI59563.1"/>
    </source>
</evidence>
<dbReference type="InterPro" id="IPR011991">
    <property type="entry name" value="ArsR-like_HTH"/>
</dbReference>
<dbReference type="InterPro" id="IPR036390">
    <property type="entry name" value="WH_DNA-bd_sf"/>
</dbReference>
<gene>
    <name evidence="3" type="ORF">SAMN05444417_1158</name>
</gene>
<dbReference type="Pfam" id="PF12840">
    <property type="entry name" value="HTH_20"/>
    <property type="match status" value="1"/>
</dbReference>
<dbReference type="GO" id="GO:0003700">
    <property type="term" value="F:DNA-binding transcription factor activity"/>
    <property type="evidence" value="ECO:0007669"/>
    <property type="project" value="InterPro"/>
</dbReference>
<dbReference type="SUPFAM" id="SSF46785">
    <property type="entry name" value="Winged helix' DNA-binding domain"/>
    <property type="match status" value="1"/>
</dbReference>
<organism evidence="3 4">
    <name type="scientific">Wenxinia saemankumensis</name>
    <dbReference type="NCBI Taxonomy" id="1447782"/>
    <lineage>
        <taxon>Bacteria</taxon>
        <taxon>Pseudomonadati</taxon>
        <taxon>Pseudomonadota</taxon>
        <taxon>Alphaproteobacteria</taxon>
        <taxon>Rhodobacterales</taxon>
        <taxon>Roseobacteraceae</taxon>
        <taxon>Wenxinia</taxon>
    </lineage>
</organism>
<dbReference type="OrthoDB" id="9815653at2"/>
<protein>
    <submittedName>
        <fullName evidence="3">Transcriptional regulator, ArsR family</fullName>
    </submittedName>
</protein>
<feature type="domain" description="HTH arsR-type" evidence="2">
    <location>
        <begin position="1"/>
        <end position="88"/>
    </location>
</feature>
<accession>A0A1M6CF69</accession>
<sequence>MDAIFKALNDPARRALLDMLRARDGQTLTELEEQLDMSRFGVMKHLKVLEEAHLVTTRRAGRFKHHYLNALPLQEVIDRWIEPLLKPRVRALSHLKTSLERTTPMTRPDFVMSTYIRCSQDALWEALVDAEAYSRWDFLGQTAQRDGDTVTYRTPDGTETLQARDLEVVPKTRLVTSFEPKWDDVTTPSRVVYLIEPEGDFCKLTVEHWDLNNDPEGGTADGWTRSLAGLKTYLESGQAANFGGSYLWEQQGA</sequence>
<evidence type="ECO:0000256" key="1">
    <source>
        <dbReference type="ARBA" id="ARBA00006817"/>
    </source>
</evidence>
<dbReference type="InterPro" id="IPR001845">
    <property type="entry name" value="HTH_ArsR_DNA-bd_dom"/>
</dbReference>
<dbReference type="PROSITE" id="PS50987">
    <property type="entry name" value="HTH_ARSR_2"/>
    <property type="match status" value="1"/>
</dbReference>
<evidence type="ECO:0000259" key="2">
    <source>
        <dbReference type="PROSITE" id="PS50987"/>
    </source>
</evidence>
<dbReference type="Pfam" id="PF08327">
    <property type="entry name" value="AHSA1"/>
    <property type="match status" value="1"/>
</dbReference>
<dbReference type="PANTHER" id="PTHR38600">
    <property type="entry name" value="TRANSCRIPTIONAL REGULATORY PROTEIN"/>
    <property type="match status" value="1"/>
</dbReference>
<dbReference type="Proteomes" id="UP000184292">
    <property type="component" value="Unassembled WGS sequence"/>
</dbReference>
<keyword evidence="4" id="KW-1185">Reference proteome</keyword>
<dbReference type="CDD" id="cd00090">
    <property type="entry name" value="HTH_ARSR"/>
    <property type="match status" value="1"/>
</dbReference>
<dbReference type="STRING" id="1447782.SAMN05444417_1158"/>
<proteinExistence type="inferred from homology"/>
<dbReference type="InterPro" id="IPR036388">
    <property type="entry name" value="WH-like_DNA-bd_sf"/>
</dbReference>
<dbReference type="SMART" id="SM00418">
    <property type="entry name" value="HTH_ARSR"/>
    <property type="match status" value="1"/>
</dbReference>
<dbReference type="Gene3D" id="3.30.530.20">
    <property type="match status" value="1"/>
</dbReference>
<dbReference type="EMBL" id="FQYO01000002">
    <property type="protein sequence ID" value="SHI59563.1"/>
    <property type="molecule type" value="Genomic_DNA"/>
</dbReference>
<dbReference type="AlphaFoldDB" id="A0A1M6CF69"/>
<dbReference type="PANTHER" id="PTHR38600:SF1">
    <property type="entry name" value="TRANSCRIPTIONAL REGULATORY PROTEIN"/>
    <property type="match status" value="1"/>
</dbReference>